<evidence type="ECO:0000313" key="1">
    <source>
        <dbReference type="EMBL" id="AKZ55674.1"/>
    </source>
</evidence>
<reference evidence="2" key="1">
    <citation type="journal article" date="2015" name="J. Biotechnol.">
        <title>Complete genome sequence of Streptomyces ambofaciens ATCC 23877, the spiramycin producer.</title>
        <authorList>
            <person name="Thibessard A."/>
            <person name="Haas D."/>
            <person name="Gerbaud C."/>
            <person name="Aigle B."/>
            <person name="Lautru S."/>
            <person name="Pernodet J.L."/>
            <person name="Leblond P."/>
        </authorList>
    </citation>
    <scope>NUCLEOTIDE SEQUENCE [LARGE SCALE GENOMIC DNA]</scope>
    <source>
        <strain evidence="2">ATCC 23877 / 3486 / DSM 40053 / JCM 4204 / NBRC 12836 / NRRL B-2516</strain>
    </source>
</reference>
<dbReference type="AlphaFoldDB" id="A0A0K2ARQ5"/>
<dbReference type="KEGG" id="samb:SAM23877_2625"/>
<sequence>MQALYQLSYSPLLPPGLAVWSFAPLGGANKKNFSLRPAGK</sequence>
<name>A0A0K2ARQ5_STRA7</name>
<dbReference type="EMBL" id="CP012382">
    <property type="protein sequence ID" value="AKZ55674.1"/>
    <property type="molecule type" value="Genomic_DNA"/>
</dbReference>
<gene>
    <name evidence="1" type="ORF">SAM23877_2625</name>
</gene>
<accession>A0A0K2ARQ5</accession>
<evidence type="ECO:0000313" key="2">
    <source>
        <dbReference type="Proteomes" id="UP000061018"/>
    </source>
</evidence>
<proteinExistence type="predicted"/>
<protein>
    <submittedName>
        <fullName evidence="1">Uncharacterized protein</fullName>
    </submittedName>
</protein>
<dbReference type="Proteomes" id="UP000061018">
    <property type="component" value="Chromosome"/>
</dbReference>
<organism evidence="1 2">
    <name type="scientific">Streptomyces ambofaciens (strain ATCC 23877 / 3486 / DSM 40053 / JCM 4204 / NBRC 12836 / NRRL B-2516)</name>
    <dbReference type="NCBI Taxonomy" id="278992"/>
    <lineage>
        <taxon>Bacteria</taxon>
        <taxon>Bacillati</taxon>
        <taxon>Actinomycetota</taxon>
        <taxon>Actinomycetes</taxon>
        <taxon>Kitasatosporales</taxon>
        <taxon>Streptomycetaceae</taxon>
        <taxon>Streptomyces</taxon>
    </lineage>
</organism>